<reference evidence="1 2" key="1">
    <citation type="submission" date="2020-01" db="EMBL/GenBank/DDBJ databases">
        <title>Microvirga sp. nov., an arsenate reduction bacterium isolated from Tibet hotspring sediments.</title>
        <authorList>
            <person name="Yuan C.-G."/>
        </authorList>
    </citation>
    <scope>NUCLEOTIDE SEQUENCE [LARGE SCALE GENOMIC DNA]</scope>
    <source>
        <strain evidence="1 2">SYSU G3D203</strain>
    </source>
</reference>
<gene>
    <name evidence="1" type="ORF">GR303_22885</name>
</gene>
<keyword evidence="2" id="KW-1185">Reference proteome</keyword>
<dbReference type="Proteomes" id="UP000818323">
    <property type="component" value="Unassembled WGS sequence"/>
</dbReference>
<accession>A0ABW9Z3R1</accession>
<comment type="caution">
    <text evidence="1">The sequence shown here is derived from an EMBL/GenBank/DDBJ whole genome shotgun (WGS) entry which is preliminary data.</text>
</comment>
<name>A0ABW9Z3R1_9HYPH</name>
<dbReference type="RefSeq" id="WP_161726528.1">
    <property type="nucleotide sequence ID" value="NZ_JAAAXI010000038.1"/>
</dbReference>
<sequence>MTSPPDPIRCSCRRSRHPNFNTARDGTRAKLINLKAQEGYDSLSCWKLTKPLQVKGLPVVGVCAYEEDDLIKAQHPGYYWRGPGTSPGVQLMLLTSARPEAAKAWWKKVGYSESGPKIEASSDQEGVTEIRCSDYDVKG</sequence>
<protein>
    <submittedName>
        <fullName evidence="1">Uncharacterized protein</fullName>
    </submittedName>
</protein>
<evidence type="ECO:0000313" key="2">
    <source>
        <dbReference type="Proteomes" id="UP000818323"/>
    </source>
</evidence>
<dbReference type="EMBL" id="JAAAXJ010000029">
    <property type="protein sequence ID" value="NBJ27172.1"/>
    <property type="molecule type" value="Genomic_DNA"/>
</dbReference>
<organism evidence="1 2">
    <name type="scientific">Microvirga arsenatis</name>
    <dbReference type="NCBI Taxonomy" id="2692265"/>
    <lineage>
        <taxon>Bacteria</taxon>
        <taxon>Pseudomonadati</taxon>
        <taxon>Pseudomonadota</taxon>
        <taxon>Alphaproteobacteria</taxon>
        <taxon>Hyphomicrobiales</taxon>
        <taxon>Methylobacteriaceae</taxon>
        <taxon>Microvirga</taxon>
    </lineage>
</organism>
<proteinExistence type="predicted"/>
<evidence type="ECO:0000313" key="1">
    <source>
        <dbReference type="EMBL" id="NBJ27172.1"/>
    </source>
</evidence>